<sequence length="68" mass="7258">MKATINADGFLIVQPETDLEAYALKHWAGANLTGDWFNAAGQPALRVIVDLGAFGNAAFNRTPVRTLG</sequence>
<reference evidence="1 2" key="1">
    <citation type="submission" date="2018-08" db="EMBL/GenBank/DDBJ databases">
        <title>Paraburkholderia sp. DHOM06 isolated from forest soil.</title>
        <authorList>
            <person name="Gao Z.-H."/>
            <person name="Qiu L.-H."/>
        </authorList>
    </citation>
    <scope>NUCLEOTIDE SEQUENCE [LARGE SCALE GENOMIC DNA]</scope>
    <source>
        <strain evidence="1 2">DHOM06</strain>
    </source>
</reference>
<dbReference type="RefSeq" id="WP_115533183.1">
    <property type="nucleotide sequence ID" value="NZ_QRGA01000005.1"/>
</dbReference>
<dbReference type="OrthoDB" id="9112696at2"/>
<proteinExistence type="predicted"/>
<organism evidence="1 2">
    <name type="scientific">Trinickia dinghuensis</name>
    <dbReference type="NCBI Taxonomy" id="2291023"/>
    <lineage>
        <taxon>Bacteria</taxon>
        <taxon>Pseudomonadati</taxon>
        <taxon>Pseudomonadota</taxon>
        <taxon>Betaproteobacteria</taxon>
        <taxon>Burkholderiales</taxon>
        <taxon>Burkholderiaceae</taxon>
        <taxon>Trinickia</taxon>
    </lineage>
</organism>
<name>A0A3D8K237_9BURK</name>
<evidence type="ECO:0000313" key="1">
    <source>
        <dbReference type="EMBL" id="RDU99210.1"/>
    </source>
</evidence>
<evidence type="ECO:0000313" key="2">
    <source>
        <dbReference type="Proteomes" id="UP000256838"/>
    </source>
</evidence>
<dbReference type="AlphaFoldDB" id="A0A3D8K237"/>
<dbReference type="EMBL" id="QRGA01000005">
    <property type="protein sequence ID" value="RDU99210.1"/>
    <property type="molecule type" value="Genomic_DNA"/>
</dbReference>
<dbReference type="Proteomes" id="UP000256838">
    <property type="component" value="Unassembled WGS sequence"/>
</dbReference>
<protein>
    <submittedName>
        <fullName evidence="1">Uncharacterized protein</fullName>
    </submittedName>
</protein>
<comment type="caution">
    <text evidence="1">The sequence shown here is derived from an EMBL/GenBank/DDBJ whole genome shotgun (WGS) entry which is preliminary data.</text>
</comment>
<gene>
    <name evidence="1" type="ORF">DWV00_08780</name>
</gene>
<accession>A0A3D8K237</accession>
<keyword evidence="2" id="KW-1185">Reference proteome</keyword>